<evidence type="ECO:0000256" key="2">
    <source>
        <dbReference type="ARBA" id="ARBA00023002"/>
    </source>
</evidence>
<dbReference type="SUPFAM" id="SSF51735">
    <property type="entry name" value="NAD(P)-binding Rossmann-fold domains"/>
    <property type="match status" value="1"/>
</dbReference>
<dbReference type="EMBL" id="LVZK01000001">
    <property type="protein sequence ID" value="OAP85829.1"/>
    <property type="molecule type" value="Genomic_DNA"/>
</dbReference>
<dbReference type="RefSeq" id="WP_064230789.1">
    <property type="nucleotide sequence ID" value="NZ_LVZK01000001.1"/>
</dbReference>
<dbReference type="OrthoDB" id="9797538at2"/>
<dbReference type="STRING" id="1823756.A4H34_01140"/>
<dbReference type="PIRSF" id="PIRSF000126">
    <property type="entry name" value="11-beta-HSD1"/>
    <property type="match status" value="1"/>
</dbReference>
<protein>
    <submittedName>
        <fullName evidence="4">Short-chain dehydrogenase</fullName>
    </submittedName>
</protein>
<sequence length="256" mass="26974">MATALITGATSGIGREIAWQLAAERMNLILVARSADRLEEVAEHIGQVADVEVEVLPADLSQAEGTLRVCERLIDDERPVGLLVNNAGFGLGQDFVGGDIERELNALNVMVRAVLMTCHAAIPGMVARGGGGILNIASMAALTAQGTYSAHKAWVRTFTEGLAASLKGTGVNATVVCPGLVHTEFHEKVDVDPGQWPESAFIPAERVAAEAIEGVRRGKVVVTPSRRYRALAGALKVAPRSLVRAVAGPERSGRRG</sequence>
<comment type="caution">
    <text evidence="4">The sequence shown here is derived from an EMBL/GenBank/DDBJ whole genome shotgun (WGS) entry which is preliminary data.</text>
</comment>
<proteinExistence type="inferred from homology"/>
<dbReference type="Proteomes" id="UP000078368">
    <property type="component" value="Unassembled WGS sequence"/>
</dbReference>
<dbReference type="InterPro" id="IPR002347">
    <property type="entry name" value="SDR_fam"/>
</dbReference>
<evidence type="ECO:0000256" key="3">
    <source>
        <dbReference type="RuleBase" id="RU000363"/>
    </source>
</evidence>
<keyword evidence="5" id="KW-1185">Reference proteome</keyword>
<dbReference type="InterPro" id="IPR051019">
    <property type="entry name" value="VLCFA-Steroid_DH"/>
</dbReference>
<dbReference type="PRINTS" id="PR00081">
    <property type="entry name" value="GDHRDH"/>
</dbReference>
<accession>A0A179B391</accession>
<evidence type="ECO:0000313" key="5">
    <source>
        <dbReference type="Proteomes" id="UP000078368"/>
    </source>
</evidence>
<organism evidence="4 5">
    <name type="scientific">Peptidiphaga gingivicola</name>
    <dbReference type="NCBI Taxonomy" id="2741497"/>
    <lineage>
        <taxon>Bacteria</taxon>
        <taxon>Bacillati</taxon>
        <taxon>Actinomycetota</taxon>
        <taxon>Actinomycetes</taxon>
        <taxon>Actinomycetales</taxon>
        <taxon>Actinomycetaceae</taxon>
        <taxon>Peptidiphaga</taxon>
    </lineage>
</organism>
<dbReference type="InterPro" id="IPR036291">
    <property type="entry name" value="NAD(P)-bd_dom_sf"/>
</dbReference>
<evidence type="ECO:0000256" key="1">
    <source>
        <dbReference type="ARBA" id="ARBA00006484"/>
    </source>
</evidence>
<dbReference type="PRINTS" id="PR00080">
    <property type="entry name" value="SDRFAMILY"/>
</dbReference>
<comment type="similarity">
    <text evidence="1 3">Belongs to the short-chain dehydrogenases/reductases (SDR) family.</text>
</comment>
<dbReference type="PANTHER" id="PTHR43899:SF13">
    <property type="entry name" value="RH59310P"/>
    <property type="match status" value="1"/>
</dbReference>
<dbReference type="PANTHER" id="PTHR43899">
    <property type="entry name" value="RH59310P"/>
    <property type="match status" value="1"/>
</dbReference>
<reference evidence="4 5" key="1">
    <citation type="submission" date="2016-04" db="EMBL/GenBank/DDBJ databases">
        <title>Peptidophaga gingivicola gen. nov., sp. nov., isolated from human subgingival plaque.</title>
        <authorList>
            <person name="Beall C.J."/>
            <person name="Mokrzan E.M."/>
            <person name="Griffen A.L."/>
            <person name="Leys E.J."/>
        </authorList>
    </citation>
    <scope>NUCLEOTIDE SEQUENCE [LARGE SCALE GENOMIC DNA]</scope>
    <source>
        <strain evidence="4 5">BA112</strain>
    </source>
</reference>
<name>A0A179B391_9ACTO</name>
<keyword evidence="2" id="KW-0560">Oxidoreductase</keyword>
<dbReference type="Pfam" id="PF00106">
    <property type="entry name" value="adh_short"/>
    <property type="match status" value="1"/>
</dbReference>
<dbReference type="GO" id="GO:0016491">
    <property type="term" value="F:oxidoreductase activity"/>
    <property type="evidence" value="ECO:0007669"/>
    <property type="project" value="UniProtKB-KW"/>
</dbReference>
<gene>
    <name evidence="4" type="ORF">A4H34_01140</name>
</gene>
<dbReference type="AlphaFoldDB" id="A0A179B391"/>
<dbReference type="Gene3D" id="3.40.50.720">
    <property type="entry name" value="NAD(P)-binding Rossmann-like Domain"/>
    <property type="match status" value="1"/>
</dbReference>
<evidence type="ECO:0000313" key="4">
    <source>
        <dbReference type="EMBL" id="OAP85829.1"/>
    </source>
</evidence>